<protein>
    <submittedName>
        <fullName evidence="2">FRG domain</fullName>
    </submittedName>
</protein>
<reference evidence="2 3" key="1">
    <citation type="submission" date="2018-06" db="EMBL/GenBank/DDBJ databases">
        <authorList>
            <consortium name="Pathogen Informatics"/>
            <person name="Doyle S."/>
        </authorList>
    </citation>
    <scope>NUCLEOTIDE SEQUENCE [LARGE SCALE GENOMIC DNA]</scope>
    <source>
        <strain evidence="2 3">NCTC13160</strain>
    </source>
</reference>
<evidence type="ECO:0000313" key="2">
    <source>
        <dbReference type="EMBL" id="SUA77702.1"/>
    </source>
</evidence>
<evidence type="ECO:0000313" key="3">
    <source>
        <dbReference type="Proteomes" id="UP000254573"/>
    </source>
</evidence>
<dbReference type="AlphaFoldDB" id="A0A378YKK2"/>
<organism evidence="2 3">
    <name type="scientific">Pandoraea pnomenusa</name>
    <dbReference type="NCBI Taxonomy" id="93220"/>
    <lineage>
        <taxon>Bacteria</taxon>
        <taxon>Pseudomonadati</taxon>
        <taxon>Pseudomonadota</taxon>
        <taxon>Betaproteobacteria</taxon>
        <taxon>Burkholderiales</taxon>
        <taxon>Burkholderiaceae</taxon>
        <taxon>Pandoraea</taxon>
    </lineage>
</organism>
<dbReference type="Proteomes" id="UP000254573">
    <property type="component" value="Unassembled WGS sequence"/>
</dbReference>
<dbReference type="SMART" id="SM00901">
    <property type="entry name" value="FRG"/>
    <property type="match status" value="1"/>
</dbReference>
<sequence>MGEIELLGRFRQNANLLLNSAPTLPYDFGWMFLMQHYGVPTRLLDWTEAPLIALYFAVDDLTHHDKDGAIWILSPMDLNRHSTKDDVYIPSFEDEWLANYSVTEYARGRDNGILPIAAIATRNNPRIQAQLGVFTISHLKKIPIEEIEDRKHCLKMVIPAQAKKQIKDELKLLGLSRFQVFPELSSIGAGLKEILN</sequence>
<proteinExistence type="predicted"/>
<dbReference type="InterPro" id="IPR014966">
    <property type="entry name" value="FRG-dom"/>
</dbReference>
<dbReference type="Pfam" id="PF08867">
    <property type="entry name" value="FRG"/>
    <property type="match status" value="1"/>
</dbReference>
<dbReference type="KEGG" id="ppnm:LV28_10690"/>
<gene>
    <name evidence="2" type="ORF">NCTC13160_02098</name>
</gene>
<evidence type="ECO:0000259" key="1">
    <source>
        <dbReference type="SMART" id="SM00901"/>
    </source>
</evidence>
<feature type="domain" description="FRG" evidence="1">
    <location>
        <begin position="2"/>
        <end position="71"/>
    </location>
</feature>
<name>A0A378YKK2_9BURK</name>
<dbReference type="EMBL" id="UGSG01000001">
    <property type="protein sequence ID" value="SUA77702.1"/>
    <property type="molecule type" value="Genomic_DNA"/>
</dbReference>
<accession>A0A378YKK2</accession>